<dbReference type="EMBL" id="JACEIK010001922">
    <property type="protein sequence ID" value="MCD7473115.1"/>
    <property type="molecule type" value="Genomic_DNA"/>
</dbReference>
<dbReference type="SUPFAM" id="SSF50978">
    <property type="entry name" value="WD40 repeat-like"/>
    <property type="match status" value="1"/>
</dbReference>
<feature type="domain" description="BCAS3 WD40" evidence="4">
    <location>
        <begin position="176"/>
        <end position="479"/>
    </location>
</feature>
<dbReference type="InterPro" id="IPR015943">
    <property type="entry name" value="WD40/YVTN_repeat-like_dom_sf"/>
</dbReference>
<comment type="subcellular location">
    <subcellularLocation>
        <location evidence="1">Preautophagosomal structure</location>
    </subcellularLocation>
</comment>
<protein>
    <recommendedName>
        <fullName evidence="7">BCAS3 domain-containing protein</fullName>
    </recommendedName>
</protein>
<dbReference type="InterPro" id="IPR036322">
    <property type="entry name" value="WD40_repeat_dom_sf"/>
</dbReference>
<gene>
    <name evidence="5" type="ORF">HAX54_014738</name>
</gene>
<dbReference type="Pfam" id="PF12490">
    <property type="entry name" value="BCAS3"/>
    <property type="match status" value="1"/>
</dbReference>
<dbReference type="Pfam" id="PF21034">
    <property type="entry name" value="BCAS3_WD40"/>
    <property type="match status" value="1"/>
</dbReference>
<accession>A0ABS8TQM8</accession>
<dbReference type="SMART" id="SM00320">
    <property type="entry name" value="WD40"/>
    <property type="match status" value="2"/>
</dbReference>
<evidence type="ECO:0008006" key="7">
    <source>
        <dbReference type="Google" id="ProtNLM"/>
    </source>
</evidence>
<evidence type="ECO:0000313" key="6">
    <source>
        <dbReference type="Proteomes" id="UP000823775"/>
    </source>
</evidence>
<dbReference type="Proteomes" id="UP000823775">
    <property type="component" value="Unassembled WGS sequence"/>
</dbReference>
<proteinExistence type="predicted"/>
<dbReference type="InterPro" id="IPR048382">
    <property type="entry name" value="BCAS3_WD40"/>
</dbReference>
<keyword evidence="6" id="KW-1185">Reference proteome</keyword>
<evidence type="ECO:0000256" key="1">
    <source>
        <dbReference type="ARBA" id="ARBA00004329"/>
    </source>
</evidence>
<dbReference type="PANTHER" id="PTHR13268">
    <property type="entry name" value="BREAST CARCINOMA AMPLIFIED SEQUENCE 3"/>
    <property type="match status" value="1"/>
</dbReference>
<evidence type="ECO:0000259" key="4">
    <source>
        <dbReference type="Pfam" id="PF21034"/>
    </source>
</evidence>
<sequence length="865" mass="93653">MGMKNNNGRKLQQGPKSSRNSNGFIPTSFRALSRIVSSGASTVASTVRSAASAIVDRDNDYNHDQVLWAGFDRLECQGGTSRQVLLLGCQYGFQVWDVEDSDNVHNLVSRLDGPVSFMHILPKPIASKKHEDKFSGSRPLLILCTDGCFSGGSNNREGIGKLHDGTIQQYHDQASTSFVPTIVWFYSLTSHSYVHQLKFRSVVHLVRCSSRVIAILQAAQIHCFDAATLDREYAVVINPVITGFSGISSTGVGPLALGPRWMAYSASPDTISNSGHVNPQHLIPSASLPSLAPNGSLITHYAKESSKKLAAGIMTLGDIGYKKLARYYSDLSQDGNCSQSGTARVKISGIANGHFPGADSVGMVIVRDIVSKALIAQFRAHKSPISALCFNPSSTLLVTASVQGHNINVFQIMPVLSENASPTPGLSYVHLYRLQRGLTNAVIQDISFTGDSQWIMITSSRGTSHLFTISPSGESVNFRSSDAYLTARSNDSSVVEKPAVHCASNSKVPVLNQQNICESAPPVTLSAVGRIRSGSNGWRYTVTGAATAASGRTISFSGSIASAFHHCNSTSQYTDSGLLKPNYRLLVFSSPGCMTQYALRMCSELDSVTTIPAVGSTYEAGLETRLVVEAIQKWNIFQKHNHKERDDNADIYGEFGSSDSSKVFPEGITKGNDLCSETRDRITKEKIRSEQGHHIYISEAQLQMHRPQNPLWAKSEVFFQSFVVDRFDVVEGCGGEAEIEVIPTHMVEARSKHLIPVFNHLQASKTEQGRVCVHGDNSQQLCSRPGVSVSTKLKFNSGCGSSHSMDESGIELHHGRETEGNSVGATSQTTSAFVNSSDSHEAATSLDFVNNVGSSMMETQLKIVK</sequence>
<dbReference type="InterPro" id="IPR045142">
    <property type="entry name" value="BCAS3-like"/>
</dbReference>
<name>A0ABS8TQM8_DATST</name>
<reference evidence="5 6" key="1">
    <citation type="journal article" date="2021" name="BMC Genomics">
        <title>Datura genome reveals duplications of psychoactive alkaloid biosynthetic genes and high mutation rate following tissue culture.</title>
        <authorList>
            <person name="Rajewski A."/>
            <person name="Carter-House D."/>
            <person name="Stajich J."/>
            <person name="Litt A."/>
        </authorList>
    </citation>
    <scope>NUCLEOTIDE SEQUENCE [LARGE SCALE GENOMIC DNA]</scope>
    <source>
        <strain evidence="5">AR-01</strain>
    </source>
</reference>
<dbReference type="Gene3D" id="2.130.10.10">
    <property type="entry name" value="YVTN repeat-like/Quinoprotein amine dehydrogenase"/>
    <property type="match status" value="1"/>
</dbReference>
<dbReference type="InterPro" id="IPR001680">
    <property type="entry name" value="WD40_rpt"/>
</dbReference>
<evidence type="ECO:0000259" key="3">
    <source>
        <dbReference type="Pfam" id="PF12490"/>
    </source>
</evidence>
<organism evidence="5 6">
    <name type="scientific">Datura stramonium</name>
    <name type="common">Jimsonweed</name>
    <name type="synonym">Common thornapple</name>
    <dbReference type="NCBI Taxonomy" id="4076"/>
    <lineage>
        <taxon>Eukaryota</taxon>
        <taxon>Viridiplantae</taxon>
        <taxon>Streptophyta</taxon>
        <taxon>Embryophyta</taxon>
        <taxon>Tracheophyta</taxon>
        <taxon>Spermatophyta</taxon>
        <taxon>Magnoliopsida</taxon>
        <taxon>eudicotyledons</taxon>
        <taxon>Gunneridae</taxon>
        <taxon>Pentapetalae</taxon>
        <taxon>asterids</taxon>
        <taxon>lamiids</taxon>
        <taxon>Solanales</taxon>
        <taxon>Solanaceae</taxon>
        <taxon>Solanoideae</taxon>
        <taxon>Datureae</taxon>
        <taxon>Datura</taxon>
    </lineage>
</organism>
<feature type="domain" description="BCAS3" evidence="3">
    <location>
        <begin position="623"/>
        <end position="758"/>
    </location>
</feature>
<feature type="region of interest" description="Disordered" evidence="2">
    <location>
        <begin position="1"/>
        <end position="23"/>
    </location>
</feature>
<evidence type="ECO:0000256" key="2">
    <source>
        <dbReference type="SAM" id="MobiDB-lite"/>
    </source>
</evidence>
<evidence type="ECO:0000313" key="5">
    <source>
        <dbReference type="EMBL" id="MCD7473115.1"/>
    </source>
</evidence>
<comment type="caution">
    <text evidence="5">The sequence shown here is derived from an EMBL/GenBank/DDBJ whole genome shotgun (WGS) entry which is preliminary data.</text>
</comment>
<dbReference type="InterPro" id="IPR022175">
    <property type="entry name" value="BCAS3_dom"/>
</dbReference>
<dbReference type="PANTHER" id="PTHR13268:SF15">
    <property type="entry name" value="AUTOPHAGY-RELATED PROTEIN 18F-LIKE"/>
    <property type="match status" value="1"/>
</dbReference>